<evidence type="ECO:0000256" key="7">
    <source>
        <dbReference type="SAM" id="SignalP"/>
    </source>
</evidence>
<feature type="domain" description="PilY1 beta-propeller" evidence="8">
    <location>
        <begin position="969"/>
        <end position="1332"/>
    </location>
</feature>
<evidence type="ECO:0000313" key="10">
    <source>
        <dbReference type="Proteomes" id="UP001157461"/>
    </source>
</evidence>
<reference evidence="9 10" key="1">
    <citation type="submission" date="2022-10" db="EMBL/GenBank/DDBJ databases">
        <title>A novel Pseudomonas species, isolated from Passiflora incarnata leaves.</title>
        <authorList>
            <person name="Cueva-Yesquen L.G."/>
            <person name="Fantinatti-Garboggini F."/>
        </authorList>
    </citation>
    <scope>NUCLEOTIDE SEQUENCE [LARGE SCALE GENOMIC DNA]</scope>
    <source>
        <strain evidence="9 10">CBMAI 2609</strain>
    </source>
</reference>
<feature type="chain" id="PRO_5045250587" evidence="7">
    <location>
        <begin position="25"/>
        <end position="1483"/>
    </location>
</feature>
<comment type="similarity">
    <text evidence="2">Belongs to the PilY1 family.</text>
</comment>
<comment type="subcellular location">
    <subcellularLocation>
        <location evidence="1">Fimbrium</location>
    </subcellularLocation>
</comment>
<feature type="signal peptide" evidence="7">
    <location>
        <begin position="1"/>
        <end position="24"/>
    </location>
</feature>
<dbReference type="SUPFAM" id="SSF50998">
    <property type="entry name" value="Quinoprotein alcohol dehydrogenase-like"/>
    <property type="match status" value="1"/>
</dbReference>
<keyword evidence="4" id="KW-0479">Metal-binding</keyword>
<evidence type="ECO:0000256" key="5">
    <source>
        <dbReference type="ARBA" id="ARBA00022837"/>
    </source>
</evidence>
<accession>A0ABT6IL55</accession>
<protein>
    <submittedName>
        <fullName evidence="9">PilC/PilY family type IV pilus protein</fullName>
    </submittedName>
</protein>
<dbReference type="Pfam" id="PF05567">
    <property type="entry name" value="T4P_PilY1"/>
    <property type="match status" value="1"/>
</dbReference>
<evidence type="ECO:0000313" key="9">
    <source>
        <dbReference type="EMBL" id="MDH4765181.1"/>
    </source>
</evidence>
<keyword evidence="3" id="KW-1029">Fimbrium biogenesis</keyword>
<sequence length="1483" mass="156160">MNARGRRCLLLSAQLIAWSISVQAATNFPTQTPLFVNSAVPPLNMLVVERDHKLYAPAYNDAADLDGDGVLDIYYKPGVIDYTGYFDSAKCYSYDTANGYFVPQGAGTAISAAPTTGTPKKCGTGNSNAPWSGDFLNYLTTSRMDALRKVLYGGYRSTDTATSTVLARVNVPTDAHSWGKEYNRGNGYNISDYAPISTPSSANTYVLFANTTYNSQPSLRIIPSTSDIRIWGWVSRESVQGQNTATTTSFSDVNLSATIPSGTLTSSSGRNVYSFNVRVQACVNGLLESNCKAYPNGQYKPTGLLHDYGEGNQMYFGLLTGTYNDNLQGGVLRKAISSFANEVDATTGIFGVASGSGRNITYTKQGIIATLDGIQYSPDGACSGWGTPGNDLPNGRCYNYGNPLGEMSYEVLRYFSGATTPTSGYASGAVDSGLGLPAVTSWSNPYSTYPSCSKPFQTLLSDVNPSYDSDLPDSAFTATSVPATLAQFSSRALGQTIWDNDIGGNRSINIGEVAGSATDYAPTAKTANGFGNFRGLPDEPTRQGTYNVASVAYYGNKTALTTSGQRLKTFAVALSSTQPRIQMTTSLGTLTLVPFGKVVTGGNTYQATEQITGFYIDTMANLSGMPVDNSKNGGRPLISFRVVYDDAGQGGDYDMDAIVLYTLAANANGTITVTSDTQYSVSGNDSHMGYTLSGTTADGIYLEVTGGGTAFNSGSLHYPLDTPPNRLPGSCVSNPNGCPALPGRKSNSVMVNGTTATSRIFTPSASSLVTNLQNPLWYAAKWGGYNYSSSNPLPVAGDWDSNTAGTPDNYFLVTNASTLKTQLSSAFNQILQSNNSVAAPAVLPYQSTSSGTATRYDTYATAMNATYWSGDLTKSTIEVAPSTTGTATKTTTTVWKASAQLPAWGARNIQMAAVPGTGSGLQAFTYGALAGRTYGGINLQSNLDTNKVAFLKGDNSLATSSYRQRSSPLGDIINSAPALANGAQYLTSAANALESGSDYGAFKVSQAAEAPMIYVGANDGMLHGFNATSGQETFAFVPTAVIPNLYLLAKPNYNNASASQHTYYVDGSPVIADVYFGSAWHKVLIGTLRGGGRSLFALDITDPDAVKLLWEFSGEASSAGGNSQTNAALGYSFGTPLVSRLHTGQWAVLAGNGYNSNGGTASLLILDIATGRLLKKLDAETATQSNGLFNLKVLDVNSDGIADYVYGGDLKGNLWRFDLLNNGNLTATATVDNFTVAFGGKPLYTARSSDTNGVIQPITAAPSVVRHPSGTGFIVMFGTGSYFATEDKTSTDLQSVYGIWDKNVSTVSISNTVATLPVLKRSNLQRQSITRETAIGGKSARLLSNTAVDWTTTSGWYLDLQTNNQAVGERVVDPMTASGQTLVFSTVTPNADVCSSGISGWAYAIDPASGGRTSFNVFDLNGDGVVNSLDSLDGMVVSSFGTIAGGTTLSNNQLITTDGSSTTVNRGGQTSGRQTWRVIPQPQ</sequence>
<evidence type="ECO:0000256" key="2">
    <source>
        <dbReference type="ARBA" id="ARBA00008387"/>
    </source>
</evidence>
<name>A0ABT6IL55_9PSED</name>
<evidence type="ECO:0000259" key="8">
    <source>
        <dbReference type="Pfam" id="PF05567"/>
    </source>
</evidence>
<proteinExistence type="inferred from homology"/>
<keyword evidence="10" id="KW-1185">Reference proteome</keyword>
<evidence type="ECO:0000256" key="1">
    <source>
        <dbReference type="ARBA" id="ARBA00004561"/>
    </source>
</evidence>
<keyword evidence="5" id="KW-0106">Calcium</keyword>
<organism evidence="9 10">
    <name type="scientific">Pseudomonas flavocrustae</name>
    <dbReference type="NCBI Taxonomy" id="2991719"/>
    <lineage>
        <taxon>Bacteria</taxon>
        <taxon>Pseudomonadati</taxon>
        <taxon>Pseudomonadota</taxon>
        <taxon>Gammaproteobacteria</taxon>
        <taxon>Pseudomonadales</taxon>
        <taxon>Pseudomonadaceae</taxon>
        <taxon>Pseudomonas</taxon>
    </lineage>
</organism>
<dbReference type="RefSeq" id="WP_280310716.1">
    <property type="nucleotide sequence ID" value="NZ_JAPDIQ010000010.1"/>
</dbReference>
<evidence type="ECO:0000256" key="3">
    <source>
        <dbReference type="ARBA" id="ARBA00022558"/>
    </source>
</evidence>
<evidence type="ECO:0000256" key="4">
    <source>
        <dbReference type="ARBA" id="ARBA00022723"/>
    </source>
</evidence>
<dbReference type="InterPro" id="IPR011047">
    <property type="entry name" value="Quinoprotein_ADH-like_sf"/>
</dbReference>
<dbReference type="EMBL" id="JAPDIQ010000010">
    <property type="protein sequence ID" value="MDH4765181.1"/>
    <property type="molecule type" value="Genomic_DNA"/>
</dbReference>
<dbReference type="InterPro" id="IPR008707">
    <property type="entry name" value="B-propeller_PilY1"/>
</dbReference>
<evidence type="ECO:0000256" key="6">
    <source>
        <dbReference type="ARBA" id="ARBA00023263"/>
    </source>
</evidence>
<keyword evidence="6" id="KW-0281">Fimbrium</keyword>
<comment type="caution">
    <text evidence="9">The sequence shown here is derived from an EMBL/GenBank/DDBJ whole genome shotgun (WGS) entry which is preliminary data.</text>
</comment>
<gene>
    <name evidence="9" type="ORF">OMP44_19995</name>
</gene>
<keyword evidence="7" id="KW-0732">Signal</keyword>
<dbReference type="Proteomes" id="UP001157461">
    <property type="component" value="Unassembled WGS sequence"/>
</dbReference>